<evidence type="ECO:0000313" key="1">
    <source>
        <dbReference type="EMBL" id="CAJ71221.1"/>
    </source>
</evidence>
<accession>Q1PVG1</accession>
<dbReference type="Gene3D" id="3.30.70.1290">
    <property type="entry name" value="Transposase IS200-like"/>
    <property type="match status" value="1"/>
</dbReference>
<dbReference type="GO" id="GO:0003677">
    <property type="term" value="F:DNA binding"/>
    <property type="evidence" value="ECO:0007669"/>
    <property type="project" value="InterPro"/>
</dbReference>
<reference evidence="1" key="2">
    <citation type="submission" date="2006-01" db="EMBL/GenBank/DDBJ databases">
        <authorList>
            <person name="Genoscope"/>
        </authorList>
    </citation>
    <scope>NUCLEOTIDE SEQUENCE</scope>
</reference>
<dbReference type="PANTHER" id="PTHR34322">
    <property type="entry name" value="TRANSPOSASE, Y1_TNP DOMAIN-CONTAINING"/>
    <property type="match status" value="1"/>
</dbReference>
<name>Q1PVG1_KUEST</name>
<dbReference type="AlphaFoldDB" id="Q1PVG1"/>
<dbReference type="InterPro" id="IPR036515">
    <property type="entry name" value="Transposase_17_sf"/>
</dbReference>
<organism evidence="1">
    <name type="scientific">Kuenenia stuttgartiensis</name>
    <dbReference type="NCBI Taxonomy" id="174633"/>
    <lineage>
        <taxon>Bacteria</taxon>
        <taxon>Pseudomonadati</taxon>
        <taxon>Planctomycetota</taxon>
        <taxon>Candidatus Brocadiia</taxon>
        <taxon>Candidatus Brocadiales</taxon>
        <taxon>Candidatus Brocadiaceae</taxon>
        <taxon>Candidatus Kuenenia</taxon>
    </lineage>
</organism>
<dbReference type="PANTHER" id="PTHR34322:SF2">
    <property type="entry name" value="TRANSPOSASE IS200-LIKE DOMAIN-CONTAINING PROTEIN"/>
    <property type="match status" value="1"/>
</dbReference>
<dbReference type="SUPFAM" id="SSF143422">
    <property type="entry name" value="Transposase IS200-like"/>
    <property type="match status" value="1"/>
</dbReference>
<gene>
    <name evidence="1" type="ORF">kustc0476</name>
</gene>
<protein>
    <submittedName>
        <fullName evidence="1">Uncharacterized protein</fullName>
    </submittedName>
</protein>
<reference evidence="1" key="1">
    <citation type="journal article" date="2006" name="Nature">
        <title>Deciphering the evolution and metabolism of an anammox bacterium from a community genome.</title>
        <authorList>
            <person name="Strous M."/>
            <person name="Pelletier E."/>
            <person name="Mangenot S."/>
            <person name="Rattei T."/>
            <person name="Lehner A."/>
            <person name="Taylor M.W."/>
            <person name="Horn M."/>
            <person name="Daims H."/>
            <person name="Bartol-Mavel D."/>
            <person name="Wincker P."/>
            <person name="Barbe V."/>
            <person name="Fonknechten N."/>
            <person name="Vallenet D."/>
            <person name="Segurens B."/>
            <person name="Schenowitz-Truong C."/>
            <person name="Medigue C."/>
            <person name="Collingro A."/>
            <person name="Snel B."/>
            <person name="Dutilh B.E."/>
            <person name="OpDenCamp H.J.M."/>
            <person name="vanDerDrift C."/>
            <person name="Cirpus I."/>
            <person name="vanDePas-Schoonen K.T."/>
            <person name="Harhangi H.R."/>
            <person name="vanNiftrik L."/>
            <person name="Schmid M."/>
            <person name="Keltjens J."/>
            <person name="vanDeVossenberg J."/>
            <person name="Kartal B."/>
            <person name="Meier H."/>
            <person name="Frishman D."/>
            <person name="Huynen M.A."/>
            <person name="Mewes H."/>
            <person name="Weissenbach J."/>
            <person name="Jetten M.S.M."/>
            <person name="Wagner M."/>
            <person name="LePaslier D."/>
        </authorList>
    </citation>
    <scope>NUCLEOTIDE SEQUENCE</scope>
</reference>
<proteinExistence type="predicted"/>
<dbReference type="GO" id="GO:0006313">
    <property type="term" value="P:DNA transposition"/>
    <property type="evidence" value="ECO:0007669"/>
    <property type="project" value="InterPro"/>
</dbReference>
<dbReference type="EMBL" id="CT573073">
    <property type="protein sequence ID" value="CAJ71221.1"/>
    <property type="molecule type" value="Genomic_DNA"/>
</dbReference>
<sequence>MTNHVHFVCVPEKEDLLARTFNTLHMRYSQYFNQKRKLKVHLWQGRFYSCILDERHLRAVM</sequence>
<dbReference type="GO" id="GO:0004803">
    <property type="term" value="F:transposase activity"/>
    <property type="evidence" value="ECO:0007669"/>
    <property type="project" value="InterPro"/>
</dbReference>